<proteinExistence type="predicted"/>
<feature type="signal peptide" evidence="1">
    <location>
        <begin position="1"/>
        <end position="24"/>
    </location>
</feature>
<evidence type="ECO:0000313" key="3">
    <source>
        <dbReference type="Proteomes" id="UP000319040"/>
    </source>
</evidence>
<dbReference type="PROSITE" id="PS51257">
    <property type="entry name" value="PROKAR_LIPOPROTEIN"/>
    <property type="match status" value="1"/>
</dbReference>
<dbReference type="RefSeq" id="WP_262709431.1">
    <property type="nucleotide sequence ID" value="NZ_FXTB01000010.1"/>
</dbReference>
<feature type="chain" id="PRO_5021897906" evidence="1">
    <location>
        <begin position="25"/>
        <end position="43"/>
    </location>
</feature>
<evidence type="ECO:0000256" key="1">
    <source>
        <dbReference type="SAM" id="SignalP"/>
    </source>
</evidence>
<keyword evidence="1" id="KW-0732">Signal</keyword>
<evidence type="ECO:0000313" key="2">
    <source>
        <dbReference type="EMBL" id="SMO86367.1"/>
    </source>
</evidence>
<accession>A0A521ER33</accession>
<organism evidence="2 3">
    <name type="scientific">Saccharicrinis carchari</name>
    <dbReference type="NCBI Taxonomy" id="1168039"/>
    <lineage>
        <taxon>Bacteria</taxon>
        <taxon>Pseudomonadati</taxon>
        <taxon>Bacteroidota</taxon>
        <taxon>Bacteroidia</taxon>
        <taxon>Marinilabiliales</taxon>
        <taxon>Marinilabiliaceae</taxon>
        <taxon>Saccharicrinis</taxon>
    </lineage>
</organism>
<sequence length="43" mass="4607">MKKIVLIMAVAGLFIALGMSSCKSTEDCPAYSKVIVEKDTENA</sequence>
<dbReference type="AlphaFoldDB" id="A0A521ER33"/>
<name>A0A521ER33_SACCC</name>
<reference evidence="2 3" key="1">
    <citation type="submission" date="2017-05" db="EMBL/GenBank/DDBJ databases">
        <authorList>
            <person name="Varghese N."/>
            <person name="Submissions S."/>
        </authorList>
    </citation>
    <scope>NUCLEOTIDE SEQUENCE [LARGE SCALE GENOMIC DNA]</scope>
    <source>
        <strain evidence="2 3">DSM 27040</strain>
    </source>
</reference>
<gene>
    <name evidence="2" type="ORF">SAMN06265379_110127</name>
</gene>
<dbReference type="Proteomes" id="UP000319040">
    <property type="component" value="Unassembled WGS sequence"/>
</dbReference>
<protein>
    <submittedName>
        <fullName evidence="2">Uncharacterized protein</fullName>
    </submittedName>
</protein>
<dbReference type="EMBL" id="FXTB01000010">
    <property type="protein sequence ID" value="SMO86367.1"/>
    <property type="molecule type" value="Genomic_DNA"/>
</dbReference>
<keyword evidence="3" id="KW-1185">Reference proteome</keyword>